<feature type="domain" description="Xylose operon regulatory protein N-terminal" evidence="1">
    <location>
        <begin position="7"/>
        <end position="87"/>
    </location>
</feature>
<feature type="non-terminal residue" evidence="2">
    <location>
        <position position="88"/>
    </location>
</feature>
<comment type="caution">
    <text evidence="2">The sequence shown here is derived from an EMBL/GenBank/DDBJ whole genome shotgun (WGS) entry which is preliminary data.</text>
</comment>
<gene>
    <name evidence="2" type="ORF">S01H1_51095</name>
</gene>
<sequence>MAVRPHVALIVESSQNYGRQILRGVTQYLRSHRPWSIFLDERSLSEEPPGWLEDWKGDGIICRATNEHLARMFAASNIPTVDLTDRYG</sequence>
<dbReference type="Pfam" id="PF22177">
    <property type="entry name" value="PBP1_XylR"/>
    <property type="match status" value="1"/>
</dbReference>
<dbReference type="InterPro" id="IPR054031">
    <property type="entry name" value="XylR_PBP1"/>
</dbReference>
<dbReference type="AlphaFoldDB" id="X0VQH4"/>
<dbReference type="Gene3D" id="3.40.50.2300">
    <property type="match status" value="1"/>
</dbReference>
<accession>X0VQH4</accession>
<proteinExistence type="predicted"/>
<reference evidence="2" key="1">
    <citation type="journal article" date="2014" name="Front. Microbiol.">
        <title>High frequency of phylogenetically diverse reductive dehalogenase-homologous genes in deep subseafloor sedimentary metagenomes.</title>
        <authorList>
            <person name="Kawai M."/>
            <person name="Futagami T."/>
            <person name="Toyoda A."/>
            <person name="Takaki Y."/>
            <person name="Nishi S."/>
            <person name="Hori S."/>
            <person name="Arai W."/>
            <person name="Tsubouchi T."/>
            <person name="Morono Y."/>
            <person name="Uchiyama I."/>
            <person name="Ito T."/>
            <person name="Fujiyama A."/>
            <person name="Inagaki F."/>
            <person name="Takami H."/>
        </authorList>
    </citation>
    <scope>NUCLEOTIDE SEQUENCE</scope>
    <source>
        <strain evidence="2">Expedition CK06-06</strain>
    </source>
</reference>
<organism evidence="2">
    <name type="scientific">marine sediment metagenome</name>
    <dbReference type="NCBI Taxonomy" id="412755"/>
    <lineage>
        <taxon>unclassified sequences</taxon>
        <taxon>metagenomes</taxon>
        <taxon>ecological metagenomes</taxon>
    </lineage>
</organism>
<dbReference type="EMBL" id="BARS01032959">
    <property type="protein sequence ID" value="GAG20450.1"/>
    <property type="molecule type" value="Genomic_DNA"/>
</dbReference>
<evidence type="ECO:0000313" key="2">
    <source>
        <dbReference type="EMBL" id="GAG20450.1"/>
    </source>
</evidence>
<protein>
    <recommendedName>
        <fullName evidence="1">Xylose operon regulatory protein N-terminal domain-containing protein</fullName>
    </recommendedName>
</protein>
<evidence type="ECO:0000259" key="1">
    <source>
        <dbReference type="Pfam" id="PF22177"/>
    </source>
</evidence>
<name>X0VQH4_9ZZZZ</name>